<dbReference type="Proteomes" id="UP000032578">
    <property type="component" value="Unassembled WGS sequence"/>
</dbReference>
<dbReference type="Gene3D" id="1.10.10.60">
    <property type="entry name" value="Homeodomain-like"/>
    <property type="match status" value="2"/>
</dbReference>
<dbReference type="GO" id="GO:0003700">
    <property type="term" value="F:DNA-binding transcription factor activity"/>
    <property type="evidence" value="ECO:0007669"/>
    <property type="project" value="InterPro"/>
</dbReference>
<dbReference type="RefSeq" id="WP_044631706.1">
    <property type="nucleotide sequence ID" value="NZ_JTDW01000003.1"/>
</dbReference>
<evidence type="ECO:0000313" key="6">
    <source>
        <dbReference type="Proteomes" id="UP000032578"/>
    </source>
</evidence>
<dbReference type="SUPFAM" id="SSF46689">
    <property type="entry name" value="Homeodomain-like"/>
    <property type="match status" value="2"/>
</dbReference>
<keyword evidence="6" id="KW-1185">Reference proteome</keyword>
<organism evidence="5 6">
    <name type="scientific">Neotamlana sedimentorum</name>
    <dbReference type="NCBI Taxonomy" id="1435349"/>
    <lineage>
        <taxon>Bacteria</taxon>
        <taxon>Pseudomonadati</taxon>
        <taxon>Bacteroidota</taxon>
        <taxon>Flavobacteriia</taxon>
        <taxon>Flavobacteriales</taxon>
        <taxon>Flavobacteriaceae</taxon>
        <taxon>Neotamlana</taxon>
    </lineage>
</organism>
<sequence length="297" mass="33855">MINKKPTFRKLTPSFGSSILIKQHVDTLDKNAAYWHFHPELELIYVNKGQGKTHIGNHLSYFNNSQLILMGSNLPHNGFTDRLTATGTETTIQFKADFLGEEFLNVPESANLAALFDRAKKGIRFKVNTKQKLGPKIEELNDYEGLMKVIKFLEILEYLATTDDYELLNADGFAFEAEAQDSSKIDVVFKYVNQNFQNHISLDEIADKVSMTVPAFCRYFKKATGKTFTQLVNEYRVVHATKLLNESQMSIADICYECGFNNFSHFNKQFTEITGKTASNYRKEIKLIIQDSAQKAV</sequence>
<dbReference type="Pfam" id="PF12833">
    <property type="entry name" value="HTH_18"/>
    <property type="match status" value="1"/>
</dbReference>
<keyword evidence="3" id="KW-0804">Transcription</keyword>
<keyword evidence="1" id="KW-0805">Transcription regulation</keyword>
<dbReference type="PANTHER" id="PTHR43280">
    <property type="entry name" value="ARAC-FAMILY TRANSCRIPTIONAL REGULATOR"/>
    <property type="match status" value="1"/>
</dbReference>
<dbReference type="InterPro" id="IPR018060">
    <property type="entry name" value="HTH_AraC"/>
</dbReference>
<dbReference type="InterPro" id="IPR018062">
    <property type="entry name" value="HTH_AraC-typ_CS"/>
</dbReference>
<dbReference type="EMBL" id="JTDW01000003">
    <property type="protein sequence ID" value="KJD36393.1"/>
    <property type="molecule type" value="Genomic_DNA"/>
</dbReference>
<proteinExistence type="predicted"/>
<dbReference type="PROSITE" id="PS01124">
    <property type="entry name" value="HTH_ARAC_FAMILY_2"/>
    <property type="match status" value="1"/>
</dbReference>
<dbReference type="STRING" id="1435349.PW52_04280"/>
<dbReference type="PROSITE" id="PS00041">
    <property type="entry name" value="HTH_ARAC_FAMILY_1"/>
    <property type="match status" value="1"/>
</dbReference>
<dbReference type="GO" id="GO:0043565">
    <property type="term" value="F:sequence-specific DNA binding"/>
    <property type="evidence" value="ECO:0007669"/>
    <property type="project" value="InterPro"/>
</dbReference>
<name>A0A0D7WCG6_9FLAO</name>
<reference evidence="5 6" key="1">
    <citation type="submission" date="2014-11" db="EMBL/GenBank/DDBJ databases">
        <title>Tamlana sedimentorum sp. nov., isolated from shallow sand sediments of the Sea of Japan.</title>
        <authorList>
            <person name="Romanenko L.A."/>
        </authorList>
    </citation>
    <scope>NUCLEOTIDE SEQUENCE [LARGE SCALE GENOMIC DNA]</scope>
    <source>
        <strain evidence="5 6">JCM 19808</strain>
    </source>
</reference>
<dbReference type="PATRIC" id="fig|1435349.4.peg.1771"/>
<feature type="domain" description="HTH araC/xylS-type" evidence="4">
    <location>
        <begin position="186"/>
        <end position="284"/>
    </location>
</feature>
<gene>
    <name evidence="5" type="ORF">PW52_04280</name>
</gene>
<evidence type="ECO:0000256" key="3">
    <source>
        <dbReference type="ARBA" id="ARBA00023163"/>
    </source>
</evidence>
<accession>A0A0D7WCG6</accession>
<evidence type="ECO:0000256" key="2">
    <source>
        <dbReference type="ARBA" id="ARBA00023125"/>
    </source>
</evidence>
<evidence type="ECO:0000313" key="5">
    <source>
        <dbReference type="EMBL" id="KJD36393.1"/>
    </source>
</evidence>
<dbReference type="AlphaFoldDB" id="A0A0D7WCG6"/>
<dbReference type="OrthoDB" id="1410704at2"/>
<dbReference type="PANTHER" id="PTHR43280:SF27">
    <property type="entry name" value="TRANSCRIPTIONAL REGULATOR MTLR"/>
    <property type="match status" value="1"/>
</dbReference>
<evidence type="ECO:0000259" key="4">
    <source>
        <dbReference type="PROSITE" id="PS01124"/>
    </source>
</evidence>
<keyword evidence="2" id="KW-0238">DNA-binding</keyword>
<dbReference type="InterPro" id="IPR009057">
    <property type="entry name" value="Homeodomain-like_sf"/>
</dbReference>
<dbReference type="SMART" id="SM00342">
    <property type="entry name" value="HTH_ARAC"/>
    <property type="match status" value="1"/>
</dbReference>
<comment type="caution">
    <text evidence="5">The sequence shown here is derived from an EMBL/GenBank/DDBJ whole genome shotgun (WGS) entry which is preliminary data.</text>
</comment>
<protein>
    <submittedName>
        <fullName evidence="5">AraC family transcriptional regulator</fullName>
    </submittedName>
</protein>
<dbReference type="SUPFAM" id="SSF51182">
    <property type="entry name" value="RmlC-like cupins"/>
    <property type="match status" value="1"/>
</dbReference>
<dbReference type="InterPro" id="IPR011051">
    <property type="entry name" value="RmlC_Cupin_sf"/>
</dbReference>
<evidence type="ECO:0000256" key="1">
    <source>
        <dbReference type="ARBA" id="ARBA00023015"/>
    </source>
</evidence>